<dbReference type="RefSeq" id="WP_014500890.1">
    <property type="nucleotide sequence ID" value="NC_017262.1"/>
</dbReference>
<gene>
    <name evidence="4" type="ordered locus">Zmob_1146</name>
</gene>
<dbReference type="KEGG" id="zmm:Zmob_1146"/>
<dbReference type="GO" id="GO:0051782">
    <property type="term" value="P:negative regulation of cell division"/>
    <property type="evidence" value="ECO:0007669"/>
    <property type="project" value="TreeGrafter"/>
</dbReference>
<sequence>MSLKVTRNLQVIAVASGKGGVGKTNVIANLTAALSKIKQRTLLLDCDLGMADAGIVLGMNSDRTIEDILTGRRQYEDVVQQGVFGLNLVPGVNGAGRIMEMDAVAKRRLVDSLRPWTKSFDYILLDNPSGASSSSLSLMASADQVILVLSSEPTSFMDGYALIKLLALEYKVKEILVVTNMVEDETDGRDLFRRFSDVSARFLGIKLHHLGSVPRDSHIREAVLRKRCCLDLFPRSRASEAFERLAHRLNDYSLLKKTKRSNFFSSLEMVSAS</sequence>
<dbReference type="InterPro" id="IPR025669">
    <property type="entry name" value="AAA_dom"/>
</dbReference>
<dbReference type="InterPro" id="IPR027417">
    <property type="entry name" value="P-loop_NTPase"/>
</dbReference>
<evidence type="ECO:0000313" key="4">
    <source>
        <dbReference type="EMBL" id="AEH62976.1"/>
    </source>
</evidence>
<dbReference type="SUPFAM" id="SSF52540">
    <property type="entry name" value="P-loop containing nucleoside triphosphate hydrolases"/>
    <property type="match status" value="1"/>
</dbReference>
<dbReference type="HOGENOM" id="CLU_037612_0_0_5"/>
<keyword evidence="1" id="KW-0547">Nucleotide-binding</keyword>
<name>A0A0H3G762_ZYMMA</name>
<protein>
    <submittedName>
        <fullName evidence="4">Cobyrinic acid ac-diamide synthase</fullName>
    </submittedName>
</protein>
<evidence type="ECO:0000259" key="3">
    <source>
        <dbReference type="Pfam" id="PF13614"/>
    </source>
</evidence>
<organism evidence="4 5">
    <name type="scientific">Zymomonas mobilis subsp. mobilis (strain ATCC 10988 / DSM 424 / LMG 404 / NCIMB 8938 / NRRL B-806 / ZM1)</name>
    <dbReference type="NCBI Taxonomy" id="555217"/>
    <lineage>
        <taxon>Bacteria</taxon>
        <taxon>Pseudomonadati</taxon>
        <taxon>Pseudomonadota</taxon>
        <taxon>Alphaproteobacteria</taxon>
        <taxon>Sphingomonadales</taxon>
        <taxon>Zymomonadaceae</taxon>
        <taxon>Zymomonas</taxon>
    </lineage>
</organism>
<proteinExistence type="predicted"/>
<evidence type="ECO:0000256" key="1">
    <source>
        <dbReference type="ARBA" id="ARBA00022741"/>
    </source>
</evidence>
<dbReference type="GO" id="GO:0009898">
    <property type="term" value="C:cytoplasmic side of plasma membrane"/>
    <property type="evidence" value="ECO:0007669"/>
    <property type="project" value="TreeGrafter"/>
</dbReference>
<dbReference type="GO" id="GO:0005829">
    <property type="term" value="C:cytosol"/>
    <property type="evidence" value="ECO:0007669"/>
    <property type="project" value="TreeGrafter"/>
</dbReference>
<dbReference type="AlphaFoldDB" id="A0A0H3G762"/>
<dbReference type="Gene3D" id="3.40.50.300">
    <property type="entry name" value="P-loop containing nucleotide triphosphate hydrolases"/>
    <property type="match status" value="1"/>
</dbReference>
<dbReference type="Proteomes" id="UP000001494">
    <property type="component" value="Chromosome"/>
</dbReference>
<dbReference type="GO" id="GO:0016887">
    <property type="term" value="F:ATP hydrolysis activity"/>
    <property type="evidence" value="ECO:0007669"/>
    <property type="project" value="TreeGrafter"/>
</dbReference>
<dbReference type="OrthoDB" id="9804460at2"/>
<feature type="domain" description="AAA" evidence="3">
    <location>
        <begin position="10"/>
        <end position="163"/>
    </location>
</feature>
<accession>A0A0H3G762</accession>
<dbReference type="PANTHER" id="PTHR43384">
    <property type="entry name" value="SEPTUM SITE-DETERMINING PROTEIN MIND HOMOLOG, CHLOROPLASTIC-RELATED"/>
    <property type="match status" value="1"/>
</dbReference>
<dbReference type="EMBL" id="CP002850">
    <property type="protein sequence ID" value="AEH62976.1"/>
    <property type="molecule type" value="Genomic_DNA"/>
</dbReference>
<dbReference type="Pfam" id="PF13614">
    <property type="entry name" value="AAA_31"/>
    <property type="match status" value="1"/>
</dbReference>
<evidence type="ECO:0000256" key="2">
    <source>
        <dbReference type="ARBA" id="ARBA00022840"/>
    </source>
</evidence>
<dbReference type="InterPro" id="IPR025501">
    <property type="entry name" value="MinD_FleN"/>
</dbReference>
<dbReference type="GO" id="GO:0005524">
    <property type="term" value="F:ATP binding"/>
    <property type="evidence" value="ECO:0007669"/>
    <property type="project" value="UniProtKB-KW"/>
</dbReference>
<dbReference type="PANTHER" id="PTHR43384:SF4">
    <property type="entry name" value="CELLULOSE BIOSYNTHESIS PROTEIN BCSQ-RELATED"/>
    <property type="match status" value="1"/>
</dbReference>
<evidence type="ECO:0000313" key="5">
    <source>
        <dbReference type="Proteomes" id="UP000001494"/>
    </source>
</evidence>
<reference evidence="4 5" key="1">
    <citation type="journal article" date="2011" name="J. Bacteriol.">
        <title>Genome sequence of the ethanol-producing Zymomonas mobilis subsp. mobilis lectotype strain ATCC 10988.</title>
        <authorList>
            <person name="Pappas K.M."/>
            <person name="Kouvelis V.N."/>
            <person name="Saunders E."/>
            <person name="Brettin T.S."/>
            <person name="Bruce D."/>
            <person name="Detter C."/>
            <person name="Balakireva M."/>
            <person name="Han C.S."/>
            <person name="Savvakis G."/>
            <person name="Kyrpides N.C."/>
            <person name="Typas M.A."/>
        </authorList>
    </citation>
    <scope>NUCLEOTIDE SEQUENCE [LARGE SCALE GENOMIC DNA]</scope>
    <source>
        <strain evidence="5">ATCC 10988 / DSM 424 / CCUG 17860 / LMG 404 / NCIMB 8938 / NRRL B-806 / ZM1</strain>
    </source>
</reference>
<dbReference type="InterPro" id="IPR050625">
    <property type="entry name" value="ParA/MinD_ATPase"/>
</dbReference>
<dbReference type="eggNOG" id="COG0455">
    <property type="taxonomic scope" value="Bacteria"/>
</dbReference>
<keyword evidence="2" id="KW-0067">ATP-binding</keyword>
<dbReference type="PIRSF" id="PIRSF003092">
    <property type="entry name" value="MinD"/>
    <property type="match status" value="1"/>
</dbReference>